<gene>
    <name evidence="1" type="ORF">US65_C0011G0018</name>
</gene>
<dbReference type="Proteomes" id="UP000034430">
    <property type="component" value="Unassembled WGS sequence"/>
</dbReference>
<comment type="caution">
    <text evidence="1">The sequence shown here is derived from an EMBL/GenBank/DDBJ whole genome shotgun (WGS) entry which is preliminary data.</text>
</comment>
<evidence type="ECO:0000313" key="1">
    <source>
        <dbReference type="EMBL" id="KKQ47348.1"/>
    </source>
</evidence>
<reference evidence="1 2" key="1">
    <citation type="journal article" date="2015" name="Nature">
        <title>rRNA introns, odd ribosomes, and small enigmatic genomes across a large radiation of phyla.</title>
        <authorList>
            <person name="Brown C.T."/>
            <person name="Hug L.A."/>
            <person name="Thomas B.C."/>
            <person name="Sharon I."/>
            <person name="Castelle C.J."/>
            <person name="Singh A."/>
            <person name="Wilkins M.J."/>
            <person name="Williams K.H."/>
            <person name="Banfield J.F."/>
        </authorList>
    </citation>
    <scope>NUCLEOTIDE SEQUENCE [LARGE SCALE GENOMIC DNA]</scope>
</reference>
<evidence type="ECO:0008006" key="3">
    <source>
        <dbReference type="Google" id="ProtNLM"/>
    </source>
</evidence>
<sequence>MVFAVALFLLKTTSVFENKETYKGAGQKNGLTYGNITIKDLVNKDTDGDGILDWEEGLWGTDPTKKETTPGTPDKVAIENLKKQTGQNQQEQGLPLLKNGDNQSIENLTQTDQFSRELFSTIATLNQNGIVDQATIDKLGASLAEKIQNPIIRKVFLISDIKTINDNSVQAFINYNNALNSIFQKYPTTYSVLDVLQEFIIDENSVDVSVLSKLNPIIEQSNKVMTAMVKMNVPQSLSVLHLNFINTLQRLVENLSDIKLYDNDSIVALGGISKYKENTTQLESDLNNLVNVIDQKLKN</sequence>
<evidence type="ECO:0000313" key="2">
    <source>
        <dbReference type="Proteomes" id="UP000034430"/>
    </source>
</evidence>
<organism evidence="1 2">
    <name type="scientific">Candidatus Yanofskybacteria bacterium GW2011_GWC2_37_9</name>
    <dbReference type="NCBI Taxonomy" id="1619028"/>
    <lineage>
        <taxon>Bacteria</taxon>
        <taxon>Candidatus Yanofskyibacteriota</taxon>
    </lineage>
</organism>
<dbReference type="EMBL" id="LBTU01000011">
    <property type="protein sequence ID" value="KKQ47348.1"/>
    <property type="molecule type" value="Genomic_DNA"/>
</dbReference>
<proteinExistence type="predicted"/>
<dbReference type="AlphaFoldDB" id="A0A0G0HW31"/>
<protein>
    <recommendedName>
        <fullName evidence="3">Thrombospondin type 3 repeat superfamily protein</fullName>
    </recommendedName>
</protein>
<name>A0A0G0HW31_9BACT</name>
<accession>A0A0G0HW31</accession>